<reference evidence="4" key="2">
    <citation type="journal article" date="2023" name="Microbiol Resour">
        <title>Decontamination and Annotation of the Draft Genome Sequence of the Oomycete Lagenidium giganteum ARSEF 373.</title>
        <authorList>
            <person name="Morgan W.R."/>
            <person name="Tartar A."/>
        </authorList>
    </citation>
    <scope>NUCLEOTIDE SEQUENCE</scope>
    <source>
        <strain evidence="4">ARSEF 373</strain>
    </source>
</reference>
<dbReference type="EMBL" id="DAKRPA010000177">
    <property type="protein sequence ID" value="DAZ96127.1"/>
    <property type="molecule type" value="Genomic_DNA"/>
</dbReference>
<accession>A0AAV2YM91</accession>
<proteinExistence type="predicted"/>
<dbReference type="GO" id="GO:0006629">
    <property type="term" value="P:lipid metabolic process"/>
    <property type="evidence" value="ECO:0007669"/>
    <property type="project" value="InterPro"/>
</dbReference>
<organism evidence="4 5">
    <name type="scientific">Lagenidium giganteum</name>
    <dbReference type="NCBI Taxonomy" id="4803"/>
    <lineage>
        <taxon>Eukaryota</taxon>
        <taxon>Sar</taxon>
        <taxon>Stramenopiles</taxon>
        <taxon>Oomycota</taxon>
        <taxon>Peronosporomycetes</taxon>
        <taxon>Pythiales</taxon>
        <taxon>Pythiaceae</taxon>
    </lineage>
</organism>
<dbReference type="InterPro" id="IPR002921">
    <property type="entry name" value="Fungal_lipase-type"/>
</dbReference>
<keyword evidence="1" id="KW-0175">Coiled coil</keyword>
<evidence type="ECO:0000259" key="3">
    <source>
        <dbReference type="Pfam" id="PF01764"/>
    </source>
</evidence>
<evidence type="ECO:0000313" key="4">
    <source>
        <dbReference type="EMBL" id="DAZ96127.1"/>
    </source>
</evidence>
<gene>
    <name evidence="4" type="ORF">N0F65_008706</name>
</gene>
<dbReference type="Gene3D" id="3.40.50.1820">
    <property type="entry name" value="alpha/beta hydrolase"/>
    <property type="match status" value="1"/>
</dbReference>
<name>A0AAV2YM91_9STRA</name>
<keyword evidence="5" id="KW-1185">Reference proteome</keyword>
<dbReference type="Proteomes" id="UP001146120">
    <property type="component" value="Unassembled WGS sequence"/>
</dbReference>
<evidence type="ECO:0000256" key="2">
    <source>
        <dbReference type="SAM" id="MobiDB-lite"/>
    </source>
</evidence>
<dbReference type="InterPro" id="IPR029058">
    <property type="entry name" value="AB_hydrolase_fold"/>
</dbReference>
<dbReference type="CDD" id="cd00519">
    <property type="entry name" value="Lipase_3"/>
    <property type="match status" value="1"/>
</dbReference>
<protein>
    <recommendedName>
        <fullName evidence="3">Fungal lipase-type domain-containing protein</fullName>
    </recommendedName>
</protein>
<feature type="region of interest" description="Disordered" evidence="2">
    <location>
        <begin position="588"/>
        <end position="640"/>
    </location>
</feature>
<feature type="coiled-coil region" evidence="1">
    <location>
        <begin position="348"/>
        <end position="412"/>
    </location>
</feature>
<evidence type="ECO:0000313" key="5">
    <source>
        <dbReference type="Proteomes" id="UP001146120"/>
    </source>
</evidence>
<dbReference type="AlphaFoldDB" id="A0AAV2YM91"/>
<feature type="region of interest" description="Disordered" evidence="2">
    <location>
        <begin position="543"/>
        <end position="568"/>
    </location>
</feature>
<reference evidence="4" key="1">
    <citation type="submission" date="2022-11" db="EMBL/GenBank/DDBJ databases">
        <authorList>
            <person name="Morgan W.R."/>
            <person name="Tartar A."/>
        </authorList>
    </citation>
    <scope>NUCLEOTIDE SEQUENCE</scope>
    <source>
        <strain evidence="4">ARSEF 373</strain>
    </source>
</reference>
<dbReference type="PANTHER" id="PTHR46023:SF6">
    <property type="entry name" value="LIPASE CLASS 3 FAMILY PROTEIN"/>
    <property type="match status" value="1"/>
</dbReference>
<sequence length="710" mass="79546">MVENVRELLRQRCVLAQTGKRAGLWDLLPHVQAMQRRDKSANATSCGVKRFWSSTTKQATDARDKFAVDTLPALKVLAESIELMKQSPAFTKWTSNDWLMGLTVLAQHNTFQRRKRRAMSVLSQGGKKLTVETEQLISKLLRYVRVCDSVYASTPEQFCAESEYAEDTIVRSHPGGIFSPKFILLMDHDAQEIMVAVRGSASIMDFCTDICVVNEPFRDGEGHRGIVHAASWLVKSVQEDLVQLQEEYPDYKVILTGHSLGAGAAALASIQMKEVLPSLECYAFATPASVTSELALECAGYVTTIVNKDDCIPRLHQHSILRLQEEVCQFDWKTALKGMIEEDINDQKKKTDQKVESLLQSLKKKRDETKGEILQTLRTLEELKDAHQNEAKAKMEQVKQNVKQNFEEFSNEIERRMTTSLEATKELFDLDDDVMIKHVAFMKKIKAIANEDDQASQQGEAMWWGKMDASILTLEKLVTLAKTPEDLKLVAQDSIDLRDRVVEISQDLSSHVYPQATLFIDRIDEIISQTTAEIVEATEKLLQEDEESHTDEQQPPPPSSIHSDSPDSFTELFRDLHAEATELLQFPLSSDGHVDGDSSNHEATSDDTTIDPADADSATSTTPVDTSPPEEEISQAPLFPPGRVLYLNRLDGDNDSASTSTRDAEALELVEVGNDEFSRVVLSNQMIWDHLCTEYERTLKSTLPAPVATP</sequence>
<evidence type="ECO:0000256" key="1">
    <source>
        <dbReference type="SAM" id="Coils"/>
    </source>
</evidence>
<feature type="compositionally biased region" description="Basic and acidic residues" evidence="2">
    <location>
        <begin position="592"/>
        <end position="604"/>
    </location>
</feature>
<feature type="domain" description="Fungal lipase-type" evidence="3">
    <location>
        <begin position="195"/>
        <end position="316"/>
    </location>
</feature>
<comment type="caution">
    <text evidence="4">The sequence shown here is derived from an EMBL/GenBank/DDBJ whole genome shotgun (WGS) entry which is preliminary data.</text>
</comment>
<dbReference type="SUPFAM" id="SSF53474">
    <property type="entry name" value="alpha/beta-Hydrolases"/>
    <property type="match status" value="1"/>
</dbReference>
<dbReference type="PANTHER" id="PTHR46023">
    <property type="entry name" value="LIPASE CLASS 3 PROTEIN-LIKE"/>
    <property type="match status" value="1"/>
</dbReference>
<dbReference type="Pfam" id="PF01764">
    <property type="entry name" value="Lipase_3"/>
    <property type="match status" value="1"/>
</dbReference>